<dbReference type="InterPro" id="IPR000998">
    <property type="entry name" value="MAM_dom"/>
</dbReference>
<feature type="domain" description="EGF-like" evidence="14">
    <location>
        <begin position="787"/>
        <end position="823"/>
    </location>
</feature>
<dbReference type="OrthoDB" id="6258150at2759"/>
<evidence type="ECO:0000256" key="5">
    <source>
        <dbReference type="ARBA" id="ARBA00022729"/>
    </source>
</evidence>
<keyword evidence="18" id="KW-1185">Reference proteome</keyword>
<dbReference type="FunFam" id="2.10.25.10:FF:000122">
    <property type="entry name" value="Protein crumbs homolog 2"/>
    <property type="match status" value="1"/>
</dbReference>
<dbReference type="PANTHER" id="PTHR24020">
    <property type="entry name" value="COLLAGEN ALPHA"/>
    <property type="match status" value="1"/>
</dbReference>
<dbReference type="CDD" id="cd01450">
    <property type="entry name" value="vWFA_subfamily_ECM"/>
    <property type="match status" value="1"/>
</dbReference>
<dbReference type="PRINTS" id="PR00453">
    <property type="entry name" value="VWFADOMAIN"/>
</dbReference>
<keyword evidence="4 11" id="KW-0245">EGF-like domain</keyword>
<keyword evidence="5 13" id="KW-0732">Signal</keyword>
<comment type="similarity">
    <text evidence="10">Belongs to the fibril-associated collagens with interrupted helices (FACIT) family.</text>
</comment>
<feature type="chain" id="PRO_5035905849" evidence="13">
    <location>
        <begin position="21"/>
        <end position="1240"/>
    </location>
</feature>
<dbReference type="SMART" id="SM00179">
    <property type="entry name" value="EGF_CA"/>
    <property type="match status" value="2"/>
</dbReference>
<dbReference type="PROSITE" id="PS51257">
    <property type="entry name" value="PROKAR_LIPOPROTEIN"/>
    <property type="match status" value="1"/>
</dbReference>
<evidence type="ECO:0000256" key="12">
    <source>
        <dbReference type="SAM" id="MobiDB-lite"/>
    </source>
</evidence>
<dbReference type="Gene3D" id="3.40.50.410">
    <property type="entry name" value="von Willebrand factor, type A domain"/>
    <property type="match status" value="5"/>
</dbReference>
<keyword evidence="3" id="KW-0964">Secreted</keyword>
<dbReference type="InterPro" id="IPR001881">
    <property type="entry name" value="EGF-like_Ca-bd_dom"/>
</dbReference>
<dbReference type="GO" id="GO:0016020">
    <property type="term" value="C:membrane"/>
    <property type="evidence" value="ECO:0007669"/>
    <property type="project" value="InterPro"/>
</dbReference>
<dbReference type="Proteomes" id="UP000749559">
    <property type="component" value="Unassembled WGS sequence"/>
</dbReference>
<dbReference type="PANTHER" id="PTHR24020:SF84">
    <property type="entry name" value="VWFA DOMAIN-CONTAINING PROTEIN"/>
    <property type="match status" value="1"/>
</dbReference>
<evidence type="ECO:0000256" key="11">
    <source>
        <dbReference type="PROSITE-ProRule" id="PRU00076"/>
    </source>
</evidence>
<evidence type="ECO:0000256" key="4">
    <source>
        <dbReference type="ARBA" id="ARBA00022536"/>
    </source>
</evidence>
<dbReference type="PROSITE" id="PS00022">
    <property type="entry name" value="EGF_1"/>
    <property type="match status" value="2"/>
</dbReference>
<dbReference type="SUPFAM" id="SSF53300">
    <property type="entry name" value="vWA-like"/>
    <property type="match status" value="5"/>
</dbReference>
<evidence type="ECO:0000256" key="13">
    <source>
        <dbReference type="SAM" id="SignalP"/>
    </source>
</evidence>
<feature type="domain" description="VWFA" evidence="16">
    <location>
        <begin position="217"/>
        <end position="397"/>
    </location>
</feature>
<dbReference type="FunFam" id="3.40.50.410:FF:000004">
    <property type="entry name" value="collagen alpha-6(VI) chain"/>
    <property type="match status" value="1"/>
</dbReference>
<evidence type="ECO:0000256" key="2">
    <source>
        <dbReference type="ARBA" id="ARBA00009738"/>
    </source>
</evidence>
<dbReference type="PROSITE" id="PS01187">
    <property type="entry name" value="EGF_CA"/>
    <property type="match status" value="1"/>
</dbReference>
<dbReference type="InterPro" id="IPR050525">
    <property type="entry name" value="ECM_Assembly_Org"/>
</dbReference>
<feature type="domain" description="VWFA" evidence="16">
    <location>
        <begin position="604"/>
        <end position="780"/>
    </location>
</feature>
<dbReference type="GO" id="GO:0005576">
    <property type="term" value="C:extracellular region"/>
    <property type="evidence" value="ECO:0007669"/>
    <property type="project" value="UniProtKB-SubCell"/>
</dbReference>
<accession>A0A8S4P655</accession>
<evidence type="ECO:0000256" key="10">
    <source>
        <dbReference type="ARBA" id="ARBA00049648"/>
    </source>
</evidence>
<dbReference type="AlphaFoldDB" id="A0A8S4P655"/>
<dbReference type="PROSITE" id="PS50234">
    <property type="entry name" value="VWFA"/>
    <property type="match status" value="5"/>
</dbReference>
<protein>
    <submittedName>
        <fullName evidence="17">Uncharacterized protein</fullName>
    </submittedName>
</protein>
<reference evidence="17" key="1">
    <citation type="submission" date="2022-03" db="EMBL/GenBank/DDBJ databases">
        <authorList>
            <person name="Martin C."/>
        </authorList>
    </citation>
    <scope>NUCLEOTIDE SEQUENCE</scope>
</reference>
<evidence type="ECO:0000313" key="18">
    <source>
        <dbReference type="Proteomes" id="UP000749559"/>
    </source>
</evidence>
<dbReference type="SUPFAM" id="SSF49899">
    <property type="entry name" value="Concanavalin A-like lectins/glucanases"/>
    <property type="match status" value="1"/>
</dbReference>
<dbReference type="PROSITE" id="PS50060">
    <property type="entry name" value="MAM_2"/>
    <property type="match status" value="1"/>
</dbReference>
<comment type="caution">
    <text evidence="17">The sequence shown here is derived from an EMBL/GenBank/DDBJ whole genome shotgun (WGS) entry which is preliminary data.</text>
</comment>
<evidence type="ECO:0000256" key="7">
    <source>
        <dbReference type="ARBA" id="ARBA00023157"/>
    </source>
</evidence>
<dbReference type="FunFam" id="2.10.25.10:FF:000143">
    <property type="entry name" value="Protein crumbs 1"/>
    <property type="match status" value="1"/>
</dbReference>
<gene>
    <name evidence="17" type="ORF">OFUS_LOCUS14066</name>
</gene>
<dbReference type="InterPro" id="IPR036465">
    <property type="entry name" value="vWFA_dom_sf"/>
</dbReference>
<dbReference type="GO" id="GO:0005509">
    <property type="term" value="F:calcium ion binding"/>
    <property type="evidence" value="ECO:0007669"/>
    <property type="project" value="InterPro"/>
</dbReference>
<comment type="similarity">
    <text evidence="2">Belongs to the nephronectin family.</text>
</comment>
<dbReference type="InterPro" id="IPR000742">
    <property type="entry name" value="EGF"/>
</dbReference>
<evidence type="ECO:0000256" key="3">
    <source>
        <dbReference type="ARBA" id="ARBA00022525"/>
    </source>
</evidence>
<dbReference type="InterPro" id="IPR000152">
    <property type="entry name" value="EGF-type_Asp/Asn_hydroxyl_site"/>
</dbReference>
<evidence type="ECO:0000256" key="8">
    <source>
        <dbReference type="ARBA" id="ARBA00023180"/>
    </source>
</evidence>
<feature type="domain" description="MAM" evidence="15">
    <location>
        <begin position="25"/>
        <end position="213"/>
    </location>
</feature>
<evidence type="ECO:0000256" key="1">
    <source>
        <dbReference type="ARBA" id="ARBA00004613"/>
    </source>
</evidence>
<dbReference type="CDD" id="cd00054">
    <property type="entry name" value="EGF_CA"/>
    <property type="match status" value="1"/>
</dbReference>
<comment type="subcellular location">
    <subcellularLocation>
        <location evidence="1">Secreted</location>
    </subcellularLocation>
</comment>
<keyword evidence="6" id="KW-0677">Repeat</keyword>
<dbReference type="SMART" id="SM00181">
    <property type="entry name" value="EGF"/>
    <property type="match status" value="2"/>
</dbReference>
<keyword evidence="9" id="KW-0379">Hydroxylation</keyword>
<evidence type="ECO:0000256" key="6">
    <source>
        <dbReference type="ARBA" id="ARBA00022737"/>
    </source>
</evidence>
<feature type="disulfide bond" evidence="11">
    <location>
        <begin position="813"/>
        <end position="822"/>
    </location>
</feature>
<evidence type="ECO:0000256" key="9">
    <source>
        <dbReference type="ARBA" id="ARBA00023278"/>
    </source>
</evidence>
<dbReference type="Gene3D" id="2.10.25.10">
    <property type="entry name" value="Laminin"/>
    <property type="match status" value="2"/>
</dbReference>
<dbReference type="Pfam" id="PF00008">
    <property type="entry name" value="EGF"/>
    <property type="match status" value="2"/>
</dbReference>
<name>A0A8S4P655_OWEFU</name>
<feature type="disulfide bond" evidence="11">
    <location>
        <begin position="1040"/>
        <end position="1049"/>
    </location>
</feature>
<feature type="compositionally biased region" description="Low complexity" evidence="12">
    <location>
        <begin position="62"/>
        <end position="77"/>
    </location>
</feature>
<dbReference type="PRINTS" id="PR00010">
    <property type="entry name" value="EGFBLOOD"/>
</dbReference>
<keyword evidence="8" id="KW-0325">Glycoprotein</keyword>
<dbReference type="InterPro" id="IPR002035">
    <property type="entry name" value="VWF_A"/>
</dbReference>
<dbReference type="InterPro" id="IPR013320">
    <property type="entry name" value="ConA-like_dom_sf"/>
</dbReference>
<feature type="region of interest" description="Disordered" evidence="12">
    <location>
        <begin position="51"/>
        <end position="77"/>
    </location>
</feature>
<dbReference type="SMART" id="SM00327">
    <property type="entry name" value="VWA"/>
    <property type="match status" value="5"/>
</dbReference>
<dbReference type="PROSITE" id="PS00010">
    <property type="entry name" value="ASX_HYDROXYL"/>
    <property type="match status" value="1"/>
</dbReference>
<dbReference type="SMART" id="SM00137">
    <property type="entry name" value="MAM"/>
    <property type="match status" value="1"/>
</dbReference>
<feature type="domain" description="VWFA" evidence="16">
    <location>
        <begin position="411"/>
        <end position="590"/>
    </location>
</feature>
<evidence type="ECO:0000259" key="16">
    <source>
        <dbReference type="PROSITE" id="PS50234"/>
    </source>
</evidence>
<keyword evidence="7 11" id="KW-1015">Disulfide bond</keyword>
<feature type="domain" description="EGF-like" evidence="14">
    <location>
        <begin position="1014"/>
        <end position="1050"/>
    </location>
</feature>
<dbReference type="InterPro" id="IPR018097">
    <property type="entry name" value="EGF_Ca-bd_CS"/>
</dbReference>
<dbReference type="SUPFAM" id="SSF57196">
    <property type="entry name" value="EGF/Laminin"/>
    <property type="match status" value="1"/>
</dbReference>
<feature type="signal peptide" evidence="13">
    <location>
        <begin position="1"/>
        <end position="20"/>
    </location>
</feature>
<dbReference type="CDD" id="cd01472">
    <property type="entry name" value="vWA_collagen"/>
    <property type="match status" value="1"/>
</dbReference>
<dbReference type="Pfam" id="PF00629">
    <property type="entry name" value="MAM"/>
    <property type="match status" value="1"/>
</dbReference>
<feature type="domain" description="VWFA" evidence="16">
    <location>
        <begin position="831"/>
        <end position="1007"/>
    </location>
</feature>
<evidence type="ECO:0000313" key="17">
    <source>
        <dbReference type="EMBL" id="CAH1788563.1"/>
    </source>
</evidence>
<dbReference type="PROSITE" id="PS50026">
    <property type="entry name" value="EGF_3"/>
    <property type="match status" value="2"/>
</dbReference>
<dbReference type="EMBL" id="CAIIXF020000007">
    <property type="protein sequence ID" value="CAH1788563.1"/>
    <property type="molecule type" value="Genomic_DNA"/>
</dbReference>
<organism evidence="17 18">
    <name type="scientific">Owenia fusiformis</name>
    <name type="common">Polychaete worm</name>
    <dbReference type="NCBI Taxonomy" id="6347"/>
    <lineage>
        <taxon>Eukaryota</taxon>
        <taxon>Metazoa</taxon>
        <taxon>Spiralia</taxon>
        <taxon>Lophotrochozoa</taxon>
        <taxon>Annelida</taxon>
        <taxon>Polychaeta</taxon>
        <taxon>Sedentaria</taxon>
        <taxon>Canalipalpata</taxon>
        <taxon>Sabellida</taxon>
        <taxon>Oweniida</taxon>
        <taxon>Oweniidae</taxon>
        <taxon>Owenia</taxon>
    </lineage>
</organism>
<comment type="caution">
    <text evidence="11">Lacks conserved residue(s) required for the propagation of feature annotation.</text>
</comment>
<proteinExistence type="inferred from homology"/>
<dbReference type="Pfam" id="PF00092">
    <property type="entry name" value="VWA"/>
    <property type="match status" value="5"/>
</dbReference>
<feature type="domain" description="VWFA" evidence="16">
    <location>
        <begin position="1058"/>
        <end position="1234"/>
    </location>
</feature>
<sequence>MARTTLVIIALISGVIYTSAQITSTSCGFEGLTAQSSSICSGWTQATNDDADLTVGQGGTPSGNTGPSGPRSGSRYGYFEATDVTEPNKRARIISPTLLGTGYTYTVSYGYHMFGSHIGRVRVYTRQGGSLSEVVAARREGQQQTSSNAEWGLSTATLPSINGNFEVVIDIENGVNPDQGNDHPFQGDIALDDINIQGSTGGGDTGSGGDCVGGTADIGFVVDFSGSLDDTQLQSVLDFCKELIQLLEIGEDNVRVGFISFTNEVITRFRMNEMYEKSEILAKIDPLLANRGNRGSTNLAGGLNQLIDDLFAPGNGERDGVIDIGICITDGKSSSDFLGALPAAIQKIKNRSGMIQFGIGVKNADFDEAELRSIVTSDAYYFDVEDTASLSEITAEVVQKTCKSTCGEIADIVFIVDESGSIDNESFLQMRSFLSTVVSRFNIGEELVRIGIMTFSNQENIRARVNLNEYVASDIQDTIRTWIRGDLAATAISDALEFALNTMFQEANGDRPNAPNLIIFITDGESNPKEDARLQRVTDDVRARGITVFAIGVGTEINEGELRLMATDPDRDHLFNVTNFESLNQISQALVEASCETTCPGPADVALLVDLSGSIGQTDFETLKTFLKDLVKKFTVGPNNNQFAAISFNDNTNIDFYLDSYSNVDDVVNAIEALQYTGGATNTQDALRRARTEVLISSRGARITVPKVVIVVTDGVSTVRYDRTLPEALELRISGATIFSIGIGKETTMQELNGIATDEDNDHVFTVNSFNDLAPIQDNIVRAICNDVDECRVNPCLNGGTCYDRLGAYICECPSGFSGKRCQRGCAINADIAFAVDSSGSLSQKDFETTLKFVHNVVDELNINNGASRVALMTFASQATVMFDLNDFSRKADVLGAIARVQYTAGATDTASALQLLRLSVFQSQNGDRGSSPNVAIIITDGKSNVNKEDTLPQARTARAAGIHIFAIGVTSGANKPELRGIANDPDSANVFFVDQFSDLSGLINNIADPICNDARECDSNPCQSGGQCTSGLNSYTCACTSGRSGVNCERSCNVRTDLVFMIDTSGSIGQDNFYTMLLFIQDLVQNLEISNGNVRIGAFLFSDQARKVFDLNTYTTNKGEILNHIGAIEYDKGATNTPAGFEMMRSMFQAGNGARGGVRRIGLLVTDGRPTVREFETSDQARTTKDQNIRLVSIGIGNELDQTQLNDMSSQPSSSNVFRVADFASLDSLREQISVLLCS</sequence>
<dbReference type="Gene3D" id="2.60.120.200">
    <property type="match status" value="1"/>
</dbReference>
<evidence type="ECO:0000259" key="15">
    <source>
        <dbReference type="PROSITE" id="PS50060"/>
    </source>
</evidence>
<evidence type="ECO:0000259" key="14">
    <source>
        <dbReference type="PROSITE" id="PS50026"/>
    </source>
</evidence>
<dbReference type="CDD" id="cd06263">
    <property type="entry name" value="MAM"/>
    <property type="match status" value="1"/>
</dbReference>